<evidence type="ECO:0000256" key="1">
    <source>
        <dbReference type="SAM" id="MobiDB-lite"/>
    </source>
</evidence>
<gene>
    <name evidence="2" type="ORF">TNCV_3536241</name>
</gene>
<feature type="compositionally biased region" description="Basic and acidic residues" evidence="1">
    <location>
        <begin position="92"/>
        <end position="108"/>
    </location>
</feature>
<dbReference type="AlphaFoldDB" id="A0A8X6VWS9"/>
<evidence type="ECO:0000313" key="3">
    <source>
        <dbReference type="Proteomes" id="UP000887159"/>
    </source>
</evidence>
<feature type="region of interest" description="Disordered" evidence="1">
    <location>
        <begin position="14"/>
        <end position="120"/>
    </location>
</feature>
<dbReference type="Proteomes" id="UP000887159">
    <property type="component" value="Unassembled WGS sequence"/>
</dbReference>
<reference evidence="2" key="1">
    <citation type="submission" date="2020-08" db="EMBL/GenBank/DDBJ databases">
        <title>Multicomponent nature underlies the extraordinary mechanical properties of spider dragline silk.</title>
        <authorList>
            <person name="Kono N."/>
            <person name="Nakamura H."/>
            <person name="Mori M."/>
            <person name="Yoshida Y."/>
            <person name="Ohtoshi R."/>
            <person name="Malay A.D."/>
            <person name="Moran D.A.P."/>
            <person name="Tomita M."/>
            <person name="Numata K."/>
            <person name="Arakawa K."/>
        </authorList>
    </citation>
    <scope>NUCLEOTIDE SEQUENCE</scope>
</reference>
<accession>A0A8X6VWS9</accession>
<dbReference type="EMBL" id="BMAU01021367">
    <property type="protein sequence ID" value="GFY23830.1"/>
    <property type="molecule type" value="Genomic_DNA"/>
</dbReference>
<evidence type="ECO:0000313" key="2">
    <source>
        <dbReference type="EMBL" id="GFY23830.1"/>
    </source>
</evidence>
<sequence>MNSPDYEGFIEMFNVPTPISPLPPTPVASPSHEQSQDAIYDSLPPIEQSTVPESPLKDPLHSKPPIVSKSPDPPVKKAHVKKVDSVIHCSPRSRERRNEERRNEERKPRNPRMYRRPDFRPTYGRYDFKPRVFRRPPYAQQLMPTSLENAQVFFHSQGLAELCIRNNGFALTNGVFSCAMDRKCLNELFKFLHSLNFGTICVTDQHSKQTFKEIQAS</sequence>
<feature type="compositionally biased region" description="Pro residues" evidence="1">
    <location>
        <begin position="18"/>
        <end position="27"/>
    </location>
</feature>
<keyword evidence="3" id="KW-1185">Reference proteome</keyword>
<comment type="caution">
    <text evidence="2">The sequence shown here is derived from an EMBL/GenBank/DDBJ whole genome shotgun (WGS) entry which is preliminary data.</text>
</comment>
<name>A0A8X6VWS9_TRICX</name>
<organism evidence="2 3">
    <name type="scientific">Trichonephila clavipes</name>
    <name type="common">Golden silk orbweaver</name>
    <name type="synonym">Nephila clavipes</name>
    <dbReference type="NCBI Taxonomy" id="2585209"/>
    <lineage>
        <taxon>Eukaryota</taxon>
        <taxon>Metazoa</taxon>
        <taxon>Ecdysozoa</taxon>
        <taxon>Arthropoda</taxon>
        <taxon>Chelicerata</taxon>
        <taxon>Arachnida</taxon>
        <taxon>Araneae</taxon>
        <taxon>Araneomorphae</taxon>
        <taxon>Entelegynae</taxon>
        <taxon>Araneoidea</taxon>
        <taxon>Nephilidae</taxon>
        <taxon>Trichonephila</taxon>
    </lineage>
</organism>
<protein>
    <submittedName>
        <fullName evidence="2">Uncharacterized protein</fullName>
    </submittedName>
</protein>
<proteinExistence type="predicted"/>